<dbReference type="RefSeq" id="WP_121521307.1">
    <property type="nucleotide sequence ID" value="NZ_RCHR01000001.1"/>
</dbReference>
<evidence type="ECO:0000313" key="3">
    <source>
        <dbReference type="Proteomes" id="UP000270219"/>
    </source>
</evidence>
<reference evidence="2 3" key="1">
    <citation type="submission" date="2018-10" db="EMBL/GenBank/DDBJ databases">
        <title>Oceanobacillus sp. YLB-02 draft genome.</title>
        <authorList>
            <person name="Yu L."/>
        </authorList>
    </citation>
    <scope>NUCLEOTIDE SEQUENCE [LARGE SCALE GENOMIC DNA]</scope>
    <source>
        <strain evidence="2 3">YLB-02</strain>
    </source>
</reference>
<dbReference type="GO" id="GO:0016020">
    <property type="term" value="C:membrane"/>
    <property type="evidence" value="ECO:0007669"/>
    <property type="project" value="InterPro"/>
</dbReference>
<evidence type="ECO:0000256" key="1">
    <source>
        <dbReference type="SAM" id="Phobius"/>
    </source>
</evidence>
<dbReference type="EMBL" id="RCHR01000001">
    <property type="protein sequence ID" value="RLL48275.1"/>
    <property type="molecule type" value="Genomic_DNA"/>
</dbReference>
<organism evidence="2 3">
    <name type="scientific">Oceanobacillus piezotolerans</name>
    <dbReference type="NCBI Taxonomy" id="2448030"/>
    <lineage>
        <taxon>Bacteria</taxon>
        <taxon>Bacillati</taxon>
        <taxon>Bacillota</taxon>
        <taxon>Bacilli</taxon>
        <taxon>Bacillales</taxon>
        <taxon>Bacillaceae</taxon>
        <taxon>Oceanobacillus</taxon>
    </lineage>
</organism>
<sequence>MENFMLAGVWIVFLLLIIYTTLSWFKKDIVSNVDNIRKVWYLILILGCLIYLTNEPISLFTNWKNYLIVLVVFLIVDSLVFLNLYIVKLGGHELKVREKQVDETQGFLNVTNQKVNNMEKVVNSYEYPKYTRSKEEYVQGLENFFNEYAMLELLNIDILPYRTEKEKEIVLENTPKGKVERVLSINKAYYSSKDNLMLMPLWVMDEDYVAKVSTNSEEVGIYDVDVNIINMLLMVYTLAVDIQIDDKDGE</sequence>
<accession>A0A498DFG2</accession>
<dbReference type="AlphaFoldDB" id="A0A498DFG2"/>
<keyword evidence="1" id="KW-0812">Transmembrane</keyword>
<dbReference type="Gene3D" id="3.30.70.2720">
    <property type="match status" value="1"/>
</dbReference>
<feature type="transmembrane region" description="Helical" evidence="1">
    <location>
        <begin position="6"/>
        <end position="25"/>
    </location>
</feature>
<dbReference type="Proteomes" id="UP000270219">
    <property type="component" value="Unassembled WGS sequence"/>
</dbReference>
<protein>
    <recommendedName>
        <fullName evidence="4">Stage II sporulation protein SA</fullName>
    </recommendedName>
</protein>
<feature type="transmembrane region" description="Helical" evidence="1">
    <location>
        <begin position="37"/>
        <end position="54"/>
    </location>
</feature>
<name>A0A498DFG2_9BACI</name>
<keyword evidence="3" id="KW-1185">Reference proteome</keyword>
<feature type="transmembrane region" description="Helical" evidence="1">
    <location>
        <begin position="66"/>
        <end position="87"/>
    </location>
</feature>
<dbReference type="InterPro" id="IPR025940">
    <property type="entry name" value="SpoIISA_toxin"/>
</dbReference>
<keyword evidence="1" id="KW-0472">Membrane</keyword>
<dbReference type="OrthoDB" id="2447993at2"/>
<evidence type="ECO:0008006" key="4">
    <source>
        <dbReference type="Google" id="ProtNLM"/>
    </source>
</evidence>
<gene>
    <name evidence="2" type="ORF">D8M04_03100</name>
</gene>
<dbReference type="Pfam" id="PF14171">
    <property type="entry name" value="SpoIISA_toxin"/>
    <property type="match status" value="1"/>
</dbReference>
<keyword evidence="1" id="KW-1133">Transmembrane helix</keyword>
<evidence type="ECO:0000313" key="2">
    <source>
        <dbReference type="EMBL" id="RLL48275.1"/>
    </source>
</evidence>
<proteinExistence type="predicted"/>
<comment type="caution">
    <text evidence="2">The sequence shown here is derived from an EMBL/GenBank/DDBJ whole genome shotgun (WGS) entry which is preliminary data.</text>
</comment>